<keyword evidence="3" id="KW-1185">Reference proteome</keyword>
<dbReference type="AlphaFoldDB" id="A0A3N4IGU8"/>
<reference evidence="2 3" key="1">
    <citation type="journal article" date="2018" name="Nat. Ecol. Evol.">
        <title>Pezizomycetes genomes reveal the molecular basis of ectomycorrhizal truffle lifestyle.</title>
        <authorList>
            <person name="Murat C."/>
            <person name="Payen T."/>
            <person name="Noel B."/>
            <person name="Kuo A."/>
            <person name="Morin E."/>
            <person name="Chen J."/>
            <person name="Kohler A."/>
            <person name="Krizsan K."/>
            <person name="Balestrini R."/>
            <person name="Da Silva C."/>
            <person name="Montanini B."/>
            <person name="Hainaut M."/>
            <person name="Levati E."/>
            <person name="Barry K.W."/>
            <person name="Belfiori B."/>
            <person name="Cichocki N."/>
            <person name="Clum A."/>
            <person name="Dockter R.B."/>
            <person name="Fauchery L."/>
            <person name="Guy J."/>
            <person name="Iotti M."/>
            <person name="Le Tacon F."/>
            <person name="Lindquist E.A."/>
            <person name="Lipzen A."/>
            <person name="Malagnac F."/>
            <person name="Mello A."/>
            <person name="Molinier V."/>
            <person name="Miyauchi S."/>
            <person name="Poulain J."/>
            <person name="Riccioni C."/>
            <person name="Rubini A."/>
            <person name="Sitrit Y."/>
            <person name="Splivallo R."/>
            <person name="Traeger S."/>
            <person name="Wang M."/>
            <person name="Zifcakova L."/>
            <person name="Wipf D."/>
            <person name="Zambonelli A."/>
            <person name="Paolocci F."/>
            <person name="Nowrousian M."/>
            <person name="Ottonello S."/>
            <person name="Baldrian P."/>
            <person name="Spatafora J.W."/>
            <person name="Henrissat B."/>
            <person name="Nagy L.G."/>
            <person name="Aury J.M."/>
            <person name="Wincker P."/>
            <person name="Grigoriev I.V."/>
            <person name="Bonfante P."/>
            <person name="Martin F.M."/>
        </authorList>
    </citation>
    <scope>NUCLEOTIDE SEQUENCE [LARGE SCALE GENOMIC DNA]</scope>
    <source>
        <strain evidence="2 3">RN42</strain>
    </source>
</reference>
<feature type="region of interest" description="Disordered" evidence="1">
    <location>
        <begin position="1"/>
        <end position="129"/>
    </location>
</feature>
<feature type="compositionally biased region" description="Polar residues" evidence="1">
    <location>
        <begin position="56"/>
        <end position="65"/>
    </location>
</feature>
<feature type="compositionally biased region" description="Basic residues" evidence="1">
    <location>
        <begin position="37"/>
        <end position="51"/>
    </location>
</feature>
<sequence>MAKDRKQQSSTNRNDGRSRPRTRLLSPRGSHSAAHSRCTKKRHSSKKKLLKLKAMSQVTSENNGMPTMKRPSEPFHSTPSGGDTLELLDAQSPPSKRMKRTDRSVSDTTSSTSTASFPPYSVPDSKYSTSSFSTLAGEIQYRLLVGHRRPSLEDPHTQPSTPSGGHTLELPDAQPPPSKRMKRTGRSVPGTSAFPPYTMTDPEYTTLSFSSLASATQYFWFTGHRRPSVEDPHTQHATVQKTQVEVVEQGLDENTLSRIGKEATL</sequence>
<accession>A0A3N4IGU8</accession>
<proteinExistence type="predicted"/>
<feature type="region of interest" description="Disordered" evidence="1">
    <location>
        <begin position="150"/>
        <end position="195"/>
    </location>
</feature>
<evidence type="ECO:0000313" key="2">
    <source>
        <dbReference type="EMBL" id="RPA83908.1"/>
    </source>
</evidence>
<dbReference type="Proteomes" id="UP000275078">
    <property type="component" value="Unassembled WGS sequence"/>
</dbReference>
<dbReference type="EMBL" id="ML119662">
    <property type="protein sequence ID" value="RPA83908.1"/>
    <property type="molecule type" value="Genomic_DNA"/>
</dbReference>
<evidence type="ECO:0000256" key="1">
    <source>
        <dbReference type="SAM" id="MobiDB-lite"/>
    </source>
</evidence>
<evidence type="ECO:0000313" key="3">
    <source>
        <dbReference type="Proteomes" id="UP000275078"/>
    </source>
</evidence>
<gene>
    <name evidence="2" type="ORF">BJ508DRAFT_324258</name>
</gene>
<name>A0A3N4IGU8_ASCIM</name>
<protein>
    <submittedName>
        <fullName evidence="2">Uncharacterized protein</fullName>
    </submittedName>
</protein>
<organism evidence="2 3">
    <name type="scientific">Ascobolus immersus RN42</name>
    <dbReference type="NCBI Taxonomy" id="1160509"/>
    <lineage>
        <taxon>Eukaryota</taxon>
        <taxon>Fungi</taxon>
        <taxon>Dikarya</taxon>
        <taxon>Ascomycota</taxon>
        <taxon>Pezizomycotina</taxon>
        <taxon>Pezizomycetes</taxon>
        <taxon>Pezizales</taxon>
        <taxon>Ascobolaceae</taxon>
        <taxon>Ascobolus</taxon>
    </lineage>
</organism>